<dbReference type="CDD" id="cd07389">
    <property type="entry name" value="MPP_PhoD"/>
    <property type="match status" value="1"/>
</dbReference>
<feature type="compositionally biased region" description="Polar residues" evidence="1">
    <location>
        <begin position="252"/>
        <end position="277"/>
    </location>
</feature>
<dbReference type="FunFam" id="2.20.70.10:FF:000028">
    <property type="entry name" value="WW domain-containing protein"/>
    <property type="match status" value="1"/>
</dbReference>
<organism evidence="3 4">
    <name type="scientific">Lachnellula arida</name>
    <dbReference type="NCBI Taxonomy" id="1316785"/>
    <lineage>
        <taxon>Eukaryota</taxon>
        <taxon>Fungi</taxon>
        <taxon>Dikarya</taxon>
        <taxon>Ascomycota</taxon>
        <taxon>Pezizomycotina</taxon>
        <taxon>Leotiomycetes</taxon>
        <taxon>Helotiales</taxon>
        <taxon>Lachnaceae</taxon>
        <taxon>Lachnellula</taxon>
    </lineage>
</organism>
<feature type="compositionally biased region" description="Basic and acidic residues" evidence="1">
    <location>
        <begin position="125"/>
        <end position="141"/>
    </location>
</feature>
<feature type="compositionally biased region" description="Basic and acidic residues" evidence="1">
    <location>
        <begin position="90"/>
        <end position="99"/>
    </location>
</feature>
<keyword evidence="4" id="KW-1185">Reference proteome</keyword>
<dbReference type="PANTHER" id="PTHR46689">
    <property type="entry name" value="MEMBRANE PROTEIN, PUTATIVE-RELATED"/>
    <property type="match status" value="1"/>
</dbReference>
<dbReference type="EMBL" id="QGMF01000083">
    <property type="protein sequence ID" value="TVY19849.1"/>
    <property type="molecule type" value="Genomic_DNA"/>
</dbReference>
<evidence type="ECO:0000313" key="3">
    <source>
        <dbReference type="EMBL" id="TVY19849.1"/>
    </source>
</evidence>
<dbReference type="InterPro" id="IPR001202">
    <property type="entry name" value="WW_dom"/>
</dbReference>
<dbReference type="PANTHER" id="PTHR46689:SF2">
    <property type="entry name" value="WW DOMAIN PROTEIN (AFU_ORTHOLOGUE AFUA_6G06520)"/>
    <property type="match status" value="1"/>
</dbReference>
<sequence>MAARHGKADEELFLQRPSSSGGDSPTVEPLRIHKPNSPQPSSSGRVNYPQQPSKLSFPLPPGTSSSANSLPYPDDDNDNYQAPPRAHRAPYPEDRRPTPENRSGSAASGSSSRRGTNDMAPRLSPIEKRAGPSLAERRGKQLPESPGPDLPDKEGLFAINPKVGARRPSQPGANMYSGNNQHYYAPPPVPDPSELDGQPATHPNLVAPTPRNDMNRPWTPTESPDNQPHGPIRVYQGPNEVTNSASPPPQQHGRQGSGTQQNGLEQDFQQDFQRMQLSPSPPPAYSSSPQLQHPGHPAFANDPVQAPQPQPQQQNAQPAPVQQVANSSPFQGAGPSSPPPLPEGWIAHLDQNSGQYYYIHLPTQATQWEFPKGPTPLNHDIAPLSPTASTYGNPLASPGLSAFGKTPLSSPGFPPHTPGYAESIMSMASQTPTAAGFSGPPPSAGVDMYKVAPTNGVYFGPYLRYVNMDMERGLWLGTIMLVTDAPQPPTIHIHQSVDLSPNPRQLKPNPIFTHQRWVFYRYDVELQMGEGPSDKWTYAITSHLGCTRYEFLVAGRYETNWRFIAHSGNDFAMNTSMTERSKLGGIGFMWKDILQKNVECGGFHVQLGLGDQIYGDRLWKEIPLLKQWLAMSGKDNRRSAAWTARHEEDVSHAYFHYYSSHFDQPYLREAFAQIPHVLQIDDHDIFDGFGSYPEYMQTSNMFKNIGRIGIEMYLLFQHHTTLEILRNVSTDTDLFTITGSGWHFVKFLGPAVVVVGPDCRSERNQRQVLAGPTYQGIFPKVATLPPSVQHCIWMVSVPVIYPRLDTVESIAHTMATGKKAVTGTYNLLGKVTSSVAGVVGGKDAVASGFSQVKKAVGKSGLMGGVLNTFGDIDIADELRDMWTHESKDLERTYLVRTLQGIAHQKGIRMTFLSGDVNCCGAGLVHDPSHPSDHKTMYQVISSAVVAAPPPSYVLKMLHNNKPLYVPANGQKTTNQVSDTKEDMMEIFQTDTNGGPREMKKLMGRRNYVAFVAYDPEAIAGTQYANSVHSGQQGLAKLSLAVDFVVQGDGGFSPPTKYGPVIVPSLEFGR</sequence>
<dbReference type="CDD" id="cd00201">
    <property type="entry name" value="WW"/>
    <property type="match status" value="1"/>
</dbReference>
<dbReference type="AlphaFoldDB" id="A0A8T9BNE4"/>
<dbReference type="OrthoDB" id="2419400at2759"/>
<protein>
    <recommendedName>
        <fullName evidence="2">WW domain-containing protein</fullName>
    </recommendedName>
</protein>
<dbReference type="Gene3D" id="3.60.21.70">
    <property type="entry name" value="PhoD-like phosphatase"/>
    <property type="match status" value="1"/>
</dbReference>
<dbReference type="SUPFAM" id="SSF51045">
    <property type="entry name" value="WW domain"/>
    <property type="match status" value="1"/>
</dbReference>
<evidence type="ECO:0000259" key="2">
    <source>
        <dbReference type="PROSITE" id="PS50020"/>
    </source>
</evidence>
<dbReference type="InterPro" id="IPR043904">
    <property type="entry name" value="PhoD_2-like"/>
</dbReference>
<evidence type="ECO:0000313" key="4">
    <source>
        <dbReference type="Proteomes" id="UP000469559"/>
    </source>
</evidence>
<dbReference type="InterPro" id="IPR036020">
    <property type="entry name" value="WW_dom_sf"/>
</dbReference>
<proteinExistence type="predicted"/>
<dbReference type="Proteomes" id="UP000469559">
    <property type="component" value="Unassembled WGS sequence"/>
</dbReference>
<dbReference type="SMART" id="SM00456">
    <property type="entry name" value="WW"/>
    <property type="match status" value="1"/>
</dbReference>
<name>A0A8T9BNE4_9HELO</name>
<evidence type="ECO:0000256" key="1">
    <source>
        <dbReference type="SAM" id="MobiDB-lite"/>
    </source>
</evidence>
<feature type="compositionally biased region" description="Polar residues" evidence="1">
    <location>
        <begin position="39"/>
        <end position="54"/>
    </location>
</feature>
<feature type="compositionally biased region" description="Basic and acidic residues" evidence="1">
    <location>
        <begin position="1"/>
        <end position="10"/>
    </location>
</feature>
<accession>A0A8T9BNE4</accession>
<feature type="compositionally biased region" description="Low complexity" evidence="1">
    <location>
        <begin position="102"/>
        <end position="114"/>
    </location>
</feature>
<dbReference type="InterPro" id="IPR038607">
    <property type="entry name" value="PhoD-like_sf"/>
</dbReference>
<reference evidence="3 4" key="1">
    <citation type="submission" date="2018-05" db="EMBL/GenBank/DDBJ databases">
        <title>Whole genome sequencing for identification of molecular markers to develop diagnostic detection tools for the regulated plant pathogen Lachnellula willkommii.</title>
        <authorList>
            <person name="Giroux E."/>
            <person name="Bilodeau G."/>
        </authorList>
    </citation>
    <scope>NUCLEOTIDE SEQUENCE [LARGE SCALE GENOMIC DNA]</scope>
    <source>
        <strain evidence="3 4">CBS 203.66</strain>
    </source>
</reference>
<dbReference type="PROSITE" id="PS50020">
    <property type="entry name" value="WW_DOMAIN_2"/>
    <property type="match status" value="1"/>
</dbReference>
<comment type="caution">
    <text evidence="3">The sequence shown here is derived from an EMBL/GenBank/DDBJ whole genome shotgun (WGS) entry which is preliminary data.</text>
</comment>
<dbReference type="PROSITE" id="PS01159">
    <property type="entry name" value="WW_DOMAIN_1"/>
    <property type="match status" value="1"/>
</dbReference>
<feature type="region of interest" description="Disordered" evidence="1">
    <location>
        <begin position="1"/>
        <end position="347"/>
    </location>
</feature>
<dbReference type="Gene3D" id="2.20.70.10">
    <property type="match status" value="1"/>
</dbReference>
<feature type="compositionally biased region" description="Low complexity" evidence="1">
    <location>
        <begin position="303"/>
        <end position="326"/>
    </location>
</feature>
<dbReference type="Pfam" id="PF00397">
    <property type="entry name" value="WW"/>
    <property type="match status" value="1"/>
</dbReference>
<feature type="domain" description="WW" evidence="2">
    <location>
        <begin position="339"/>
        <end position="373"/>
    </location>
</feature>
<dbReference type="Pfam" id="PF19050">
    <property type="entry name" value="PhoD_2"/>
    <property type="match status" value="1"/>
</dbReference>
<dbReference type="InterPro" id="IPR018946">
    <property type="entry name" value="PhoD-like_MPP"/>
</dbReference>
<gene>
    <name evidence="3" type="primary">YGR266W_1</name>
    <name evidence="3" type="ORF">LARI1_G001336</name>
</gene>
<dbReference type="GO" id="GO:0016020">
    <property type="term" value="C:membrane"/>
    <property type="evidence" value="ECO:0007669"/>
    <property type="project" value="TreeGrafter"/>
</dbReference>